<feature type="domain" description="Protein kinase" evidence="17">
    <location>
        <begin position="211"/>
        <end position="483"/>
    </location>
</feature>
<evidence type="ECO:0000256" key="8">
    <source>
        <dbReference type="ARBA" id="ARBA00023134"/>
    </source>
</evidence>
<dbReference type="InterPro" id="IPR029787">
    <property type="entry name" value="Nucleotide_cyclase"/>
</dbReference>
<keyword evidence="6" id="KW-0547">Nucleotide-binding</keyword>
<dbReference type="PROSITE" id="PS00452">
    <property type="entry name" value="GUANYLATE_CYCLASE_1"/>
    <property type="match status" value="1"/>
</dbReference>
<comment type="caution">
    <text evidence="19">The sequence shown here is derived from an EMBL/GenBank/DDBJ whole genome shotgun (WGS) entry which is preliminary data.</text>
</comment>
<keyword evidence="12 14" id="KW-0456">Lyase</keyword>
<feature type="domain" description="Guanylate cyclase" evidence="18">
    <location>
        <begin position="558"/>
        <end position="688"/>
    </location>
</feature>
<accession>A0A8X6QLS2</accession>
<protein>
    <recommendedName>
        <fullName evidence="3 15">Guanylate cyclase</fullName>
        <ecNumber evidence="3 15">4.6.1.2</ecNumber>
    </recommendedName>
</protein>
<dbReference type="SUPFAM" id="SSF55073">
    <property type="entry name" value="Nucleotide cyclase"/>
    <property type="match status" value="1"/>
</dbReference>
<keyword evidence="10 19" id="KW-0675">Receptor</keyword>
<comment type="subcellular location">
    <subcellularLocation>
        <location evidence="2">Cell membrane</location>
        <topology evidence="2">Single-pass type I membrane protein</topology>
    </subcellularLocation>
</comment>
<dbReference type="Gene3D" id="1.10.510.10">
    <property type="entry name" value="Transferase(Phosphotransferase) domain 1"/>
    <property type="match status" value="1"/>
</dbReference>
<dbReference type="InterPro" id="IPR001054">
    <property type="entry name" value="A/G_cyclase"/>
</dbReference>
<dbReference type="InterPro" id="IPR028082">
    <property type="entry name" value="Peripla_BP_I"/>
</dbReference>
<feature type="transmembrane region" description="Helical" evidence="16">
    <location>
        <begin position="170"/>
        <end position="190"/>
    </location>
</feature>
<dbReference type="GO" id="GO:0004672">
    <property type="term" value="F:protein kinase activity"/>
    <property type="evidence" value="ECO:0007669"/>
    <property type="project" value="InterPro"/>
</dbReference>
<keyword evidence="7 16" id="KW-1133">Transmembrane helix</keyword>
<dbReference type="PROSITE" id="PS50125">
    <property type="entry name" value="GUANYLATE_CYCLASE_2"/>
    <property type="match status" value="1"/>
</dbReference>
<dbReference type="Proteomes" id="UP000887013">
    <property type="component" value="Unassembled WGS sequence"/>
</dbReference>
<dbReference type="Gene3D" id="3.30.70.1230">
    <property type="entry name" value="Nucleotide cyclase"/>
    <property type="match status" value="1"/>
</dbReference>
<dbReference type="Pfam" id="PF00211">
    <property type="entry name" value="Guanylate_cyc"/>
    <property type="match status" value="1"/>
</dbReference>
<evidence type="ECO:0000256" key="12">
    <source>
        <dbReference type="ARBA" id="ARBA00023239"/>
    </source>
</evidence>
<keyword evidence="5" id="KW-0732">Signal</keyword>
<evidence type="ECO:0000256" key="1">
    <source>
        <dbReference type="ARBA" id="ARBA00001436"/>
    </source>
</evidence>
<evidence type="ECO:0000259" key="18">
    <source>
        <dbReference type="PROSITE" id="PS50125"/>
    </source>
</evidence>
<dbReference type="GO" id="GO:0004383">
    <property type="term" value="F:guanylate cyclase activity"/>
    <property type="evidence" value="ECO:0007669"/>
    <property type="project" value="UniProtKB-EC"/>
</dbReference>
<dbReference type="InterPro" id="IPR050401">
    <property type="entry name" value="Cyclic_nucleotide_synthase"/>
</dbReference>
<evidence type="ECO:0000256" key="13">
    <source>
        <dbReference type="ARBA" id="ARBA00023293"/>
    </source>
</evidence>
<dbReference type="Gene3D" id="3.40.50.2300">
    <property type="match status" value="2"/>
</dbReference>
<dbReference type="EMBL" id="BMAW01031503">
    <property type="protein sequence ID" value="GFU21411.1"/>
    <property type="molecule type" value="Genomic_DNA"/>
</dbReference>
<dbReference type="Pfam" id="PF07701">
    <property type="entry name" value="HNOBA"/>
    <property type="match status" value="1"/>
</dbReference>
<dbReference type="FunFam" id="3.30.70.1230:FF:000004">
    <property type="entry name" value="Guanylate cyclase"/>
    <property type="match status" value="1"/>
</dbReference>
<proteinExistence type="inferred from homology"/>
<keyword evidence="9 16" id="KW-0472">Membrane</keyword>
<organism evidence="19 20">
    <name type="scientific">Nephila pilipes</name>
    <name type="common">Giant wood spider</name>
    <name type="synonym">Nephila maculata</name>
    <dbReference type="NCBI Taxonomy" id="299642"/>
    <lineage>
        <taxon>Eukaryota</taxon>
        <taxon>Metazoa</taxon>
        <taxon>Ecdysozoa</taxon>
        <taxon>Arthropoda</taxon>
        <taxon>Chelicerata</taxon>
        <taxon>Arachnida</taxon>
        <taxon>Araneae</taxon>
        <taxon>Araneomorphae</taxon>
        <taxon>Entelegynae</taxon>
        <taxon>Araneoidea</taxon>
        <taxon>Nephilidae</taxon>
        <taxon>Nephila</taxon>
    </lineage>
</organism>
<dbReference type="InterPro" id="IPR000719">
    <property type="entry name" value="Prot_kinase_dom"/>
</dbReference>
<evidence type="ECO:0000256" key="4">
    <source>
        <dbReference type="ARBA" id="ARBA00022692"/>
    </source>
</evidence>
<keyword evidence="20" id="KW-1185">Reference proteome</keyword>
<evidence type="ECO:0000256" key="16">
    <source>
        <dbReference type="SAM" id="Phobius"/>
    </source>
</evidence>
<evidence type="ECO:0000256" key="10">
    <source>
        <dbReference type="ARBA" id="ARBA00023170"/>
    </source>
</evidence>
<evidence type="ECO:0000256" key="3">
    <source>
        <dbReference type="ARBA" id="ARBA00012202"/>
    </source>
</evidence>
<dbReference type="Pfam" id="PF01094">
    <property type="entry name" value="ANF_receptor"/>
    <property type="match status" value="1"/>
</dbReference>
<dbReference type="GO" id="GO:0035556">
    <property type="term" value="P:intracellular signal transduction"/>
    <property type="evidence" value="ECO:0007669"/>
    <property type="project" value="InterPro"/>
</dbReference>
<evidence type="ECO:0000256" key="9">
    <source>
        <dbReference type="ARBA" id="ARBA00023136"/>
    </source>
</evidence>
<sequence>MEYGEYAFLSVELLKNQMFNKQFSWYKPNDIRNKVNPIVGAFYDCVLLYAYALNKTLSEGGNPMNGRALARQIWNSTIAGGNTLRLTGDITINENGDREADYTLNDMDPETGVMVPVATFLGSTQSYHKLADIGINWPGNGGPPLDVPPCGFTGNEPECIPTAEISAVNIILPILLAVSVVGSVIGAFAYRKIILEAKLADHWWKIEWSELEFVDVNHMGSSLSFSKSQNRSTPTGQKVAVKNLELKKLQLSRSLLMELKLVHEITHDNLLRYVGLSVTDPNYAIIMDFATRGTLSDMLANHAIKIDWMFSCSIITDIAEGMNFLHGSKIDFHGHLKSENCLIDGRFVVKLSDYGLRGLMKQTMRSEQENPWSLLWTAPEHLRRRDPYMCGSKKGDVYSFAIILQEVVTRSLPFESKERFGRSVHFMSPEDIIDRVRMGTTPPYRPEIAHDECPLDMLDLIKKCWDENPEARPNFSEIKHKLKKITKGMSSKNFLDNLLSRMEQYANDLESLVEEKTQSLYDEKKKTDELLYQMIPKFVAEELKKGCHVKPEYYDSVTIFFSDIVGFTALSAESSPLQVVDFLNDLYSCFDAIIENFDVYKVETIGDAYMVASGLPVRNGNDHAREIARLALKLLSALVDFRIRHKPHKKLKIRIGIHSGPCVAGVVGLKMPRYCLFGDTVNTASRMESTSEALKIHISHQTRTILEDFETFIIVPRGEIEVKGKGMMKTYWLENEIENEIL</sequence>
<dbReference type="CDD" id="cd07302">
    <property type="entry name" value="CHD"/>
    <property type="match status" value="1"/>
</dbReference>
<evidence type="ECO:0000256" key="11">
    <source>
        <dbReference type="ARBA" id="ARBA00023180"/>
    </source>
</evidence>
<dbReference type="GO" id="GO:0005525">
    <property type="term" value="F:GTP binding"/>
    <property type="evidence" value="ECO:0007669"/>
    <property type="project" value="UniProtKB-KW"/>
</dbReference>
<dbReference type="InterPro" id="IPR001828">
    <property type="entry name" value="ANF_lig-bd_rcpt"/>
</dbReference>
<evidence type="ECO:0000256" key="2">
    <source>
        <dbReference type="ARBA" id="ARBA00004251"/>
    </source>
</evidence>
<gene>
    <name evidence="19" type="primary">Npr1</name>
    <name evidence="19" type="ORF">NPIL_475331</name>
</gene>
<dbReference type="EC" id="4.6.1.2" evidence="3 15"/>
<dbReference type="GO" id="GO:0005524">
    <property type="term" value="F:ATP binding"/>
    <property type="evidence" value="ECO:0007669"/>
    <property type="project" value="InterPro"/>
</dbReference>
<dbReference type="GO" id="GO:0005886">
    <property type="term" value="C:plasma membrane"/>
    <property type="evidence" value="ECO:0007669"/>
    <property type="project" value="UniProtKB-SubCell"/>
</dbReference>
<comment type="catalytic activity">
    <reaction evidence="1 15">
        <text>GTP = 3',5'-cyclic GMP + diphosphate</text>
        <dbReference type="Rhea" id="RHEA:13665"/>
        <dbReference type="ChEBI" id="CHEBI:33019"/>
        <dbReference type="ChEBI" id="CHEBI:37565"/>
        <dbReference type="ChEBI" id="CHEBI:57746"/>
        <dbReference type="EC" id="4.6.1.2"/>
    </reaction>
</comment>
<evidence type="ECO:0000313" key="19">
    <source>
        <dbReference type="EMBL" id="GFU21411.1"/>
    </source>
</evidence>
<evidence type="ECO:0000256" key="15">
    <source>
        <dbReference type="RuleBase" id="RU003431"/>
    </source>
</evidence>
<dbReference type="GO" id="GO:0007168">
    <property type="term" value="P:receptor guanylyl cyclase signaling pathway"/>
    <property type="evidence" value="ECO:0007669"/>
    <property type="project" value="TreeGrafter"/>
</dbReference>
<dbReference type="AlphaFoldDB" id="A0A8X6QLS2"/>
<dbReference type="SUPFAM" id="SSF53822">
    <property type="entry name" value="Periplasmic binding protein-like I"/>
    <property type="match status" value="1"/>
</dbReference>
<keyword evidence="8" id="KW-0342">GTP-binding</keyword>
<keyword evidence="11" id="KW-0325">Glycoprotein</keyword>
<dbReference type="PANTHER" id="PTHR11920">
    <property type="entry name" value="GUANYLYL CYCLASE"/>
    <property type="match status" value="1"/>
</dbReference>
<comment type="similarity">
    <text evidence="14">Belongs to the adenylyl cyclase class-4/guanylyl cyclase family.</text>
</comment>
<evidence type="ECO:0000259" key="17">
    <source>
        <dbReference type="PROSITE" id="PS50011"/>
    </source>
</evidence>
<evidence type="ECO:0000256" key="14">
    <source>
        <dbReference type="RuleBase" id="RU000405"/>
    </source>
</evidence>
<evidence type="ECO:0000256" key="6">
    <source>
        <dbReference type="ARBA" id="ARBA00022741"/>
    </source>
</evidence>
<evidence type="ECO:0000256" key="7">
    <source>
        <dbReference type="ARBA" id="ARBA00022989"/>
    </source>
</evidence>
<dbReference type="InterPro" id="IPR011009">
    <property type="entry name" value="Kinase-like_dom_sf"/>
</dbReference>
<dbReference type="Pfam" id="PF07714">
    <property type="entry name" value="PK_Tyr_Ser-Thr"/>
    <property type="match status" value="1"/>
</dbReference>
<keyword evidence="13 15" id="KW-0141">cGMP biosynthesis</keyword>
<dbReference type="OrthoDB" id="6510100at2759"/>
<dbReference type="GO" id="GO:0001653">
    <property type="term" value="F:peptide receptor activity"/>
    <property type="evidence" value="ECO:0007669"/>
    <property type="project" value="TreeGrafter"/>
</dbReference>
<dbReference type="SMART" id="SM00044">
    <property type="entry name" value="CYCc"/>
    <property type="match status" value="1"/>
</dbReference>
<dbReference type="PROSITE" id="PS50011">
    <property type="entry name" value="PROTEIN_KINASE_DOM"/>
    <property type="match status" value="1"/>
</dbReference>
<dbReference type="SUPFAM" id="SSF56112">
    <property type="entry name" value="Protein kinase-like (PK-like)"/>
    <property type="match status" value="1"/>
</dbReference>
<evidence type="ECO:0000256" key="5">
    <source>
        <dbReference type="ARBA" id="ARBA00022729"/>
    </source>
</evidence>
<name>A0A8X6QLS2_NEPPI</name>
<dbReference type="GO" id="GO:0004016">
    <property type="term" value="F:adenylate cyclase activity"/>
    <property type="evidence" value="ECO:0007669"/>
    <property type="project" value="TreeGrafter"/>
</dbReference>
<dbReference type="InterPro" id="IPR011645">
    <property type="entry name" value="HNOB_dom_associated"/>
</dbReference>
<keyword evidence="4 16" id="KW-0812">Transmembrane</keyword>
<reference evidence="19" key="1">
    <citation type="submission" date="2020-08" db="EMBL/GenBank/DDBJ databases">
        <title>Multicomponent nature underlies the extraordinary mechanical properties of spider dragline silk.</title>
        <authorList>
            <person name="Kono N."/>
            <person name="Nakamura H."/>
            <person name="Mori M."/>
            <person name="Yoshida Y."/>
            <person name="Ohtoshi R."/>
            <person name="Malay A.D."/>
            <person name="Moran D.A.P."/>
            <person name="Tomita M."/>
            <person name="Numata K."/>
            <person name="Arakawa K."/>
        </authorList>
    </citation>
    <scope>NUCLEOTIDE SEQUENCE</scope>
</reference>
<dbReference type="InterPro" id="IPR018297">
    <property type="entry name" value="A/G_cyclase_CS"/>
</dbReference>
<evidence type="ECO:0000313" key="20">
    <source>
        <dbReference type="Proteomes" id="UP000887013"/>
    </source>
</evidence>
<dbReference type="InterPro" id="IPR001245">
    <property type="entry name" value="Ser-Thr/Tyr_kinase_cat_dom"/>
</dbReference>
<dbReference type="PANTHER" id="PTHR11920:SF494">
    <property type="entry name" value="ATRIAL NATRIURETIC PEPTIDE RECEPTOR 2"/>
    <property type="match status" value="1"/>
</dbReference>